<dbReference type="EMBL" id="UGWQ01000001">
    <property type="protein sequence ID" value="SUF67388.1"/>
    <property type="molecule type" value="Genomic_DNA"/>
</dbReference>
<dbReference type="Proteomes" id="UP000254332">
    <property type="component" value="Unassembled WGS sequence"/>
</dbReference>
<reference evidence="1 2" key="1">
    <citation type="submission" date="2018-06" db="EMBL/GenBank/DDBJ databases">
        <authorList>
            <consortium name="Pathogen Informatics"/>
            <person name="Doyle S."/>
        </authorList>
    </citation>
    <scope>NUCLEOTIDE SEQUENCE [LARGE SCALE GENOMIC DNA]</scope>
    <source>
        <strain evidence="1 2">NCTC10718</strain>
    </source>
</reference>
<sequence length="51" mass="5716">MQYLPVGLSLGMFYLLLLALSEHIGFTAARITVSLMGTLMNVICNVRRCRQ</sequence>
<dbReference type="PANTHER" id="PTHR30092:SF0">
    <property type="entry name" value="INNER MEMBRANE PROTEIN CRED"/>
    <property type="match status" value="1"/>
</dbReference>
<accession>A0A379QU89</accession>
<dbReference type="PANTHER" id="PTHR30092">
    <property type="entry name" value="INNER MEMBRANE PROTEIN CRED"/>
    <property type="match status" value="1"/>
</dbReference>
<gene>
    <name evidence="1" type="primary">creD_1</name>
    <name evidence="1" type="ORF">NCTC10718_00031</name>
</gene>
<dbReference type="GO" id="GO:0005886">
    <property type="term" value="C:plasma membrane"/>
    <property type="evidence" value="ECO:0007669"/>
    <property type="project" value="TreeGrafter"/>
</dbReference>
<organism evidence="1 2">
    <name type="scientific">Salmonella enterica</name>
    <name type="common">Salmonella choleraesuis</name>
    <dbReference type="NCBI Taxonomy" id="28901"/>
    <lineage>
        <taxon>Bacteria</taxon>
        <taxon>Pseudomonadati</taxon>
        <taxon>Pseudomonadota</taxon>
        <taxon>Gammaproteobacteria</taxon>
        <taxon>Enterobacterales</taxon>
        <taxon>Enterobacteriaceae</taxon>
        <taxon>Salmonella</taxon>
    </lineage>
</organism>
<name>A0A379QU89_SALER</name>
<dbReference type="Pfam" id="PF06123">
    <property type="entry name" value="CreD"/>
    <property type="match status" value="1"/>
</dbReference>
<evidence type="ECO:0000313" key="2">
    <source>
        <dbReference type="Proteomes" id="UP000254332"/>
    </source>
</evidence>
<dbReference type="AlphaFoldDB" id="A0A379QU89"/>
<dbReference type="InterPro" id="IPR010364">
    <property type="entry name" value="Uncharacterised_IM_CreD"/>
</dbReference>
<protein>
    <submittedName>
        <fullName evidence="1">Membrane protein</fullName>
    </submittedName>
</protein>
<proteinExistence type="predicted"/>
<evidence type="ECO:0000313" key="1">
    <source>
        <dbReference type="EMBL" id="SUF67388.1"/>
    </source>
</evidence>